<dbReference type="PRINTS" id="PR00056">
    <property type="entry name" value="HSFDOMAIN"/>
</dbReference>
<evidence type="ECO:0000256" key="12">
    <source>
        <dbReference type="PIRNR" id="PIRNR002595"/>
    </source>
</evidence>
<comment type="function">
    <text evidence="10">Transcription factor that is part of a SLN1-YPD1-SKN7 two-component regulatory system, which controls gene expression in response to changes in the osmolarity of the extracellular environment. Under low osmotic conditions, phosphorylated and activated by the phosphorelay intermediate protein YPD1. Also activated in response to oxidative stress, independent on the two-component regulatory system. Regulates heat shock genes in response to oxidative stress and genes involved in cell wall integrity in response to osmotic changes.</text>
</comment>
<dbReference type="OrthoDB" id="424572at2759"/>
<dbReference type="CDD" id="cd17546">
    <property type="entry name" value="REC_hyHK_CKI1_RcsC-like"/>
    <property type="match status" value="1"/>
</dbReference>
<dbReference type="SMART" id="SM00448">
    <property type="entry name" value="REC"/>
    <property type="match status" value="1"/>
</dbReference>
<keyword evidence="5 12" id="KW-0805">Transcription regulation</keyword>
<dbReference type="PANTHER" id="PTHR45339:SF1">
    <property type="entry name" value="HYBRID SIGNAL TRANSDUCTION HISTIDINE KINASE J"/>
    <property type="match status" value="1"/>
</dbReference>
<dbReference type="GO" id="GO:0003700">
    <property type="term" value="F:DNA-binding transcription factor activity"/>
    <property type="evidence" value="ECO:0007669"/>
    <property type="project" value="UniProtKB-UniRule"/>
</dbReference>
<evidence type="ECO:0000256" key="8">
    <source>
        <dbReference type="ARBA" id="ARBA00023163"/>
    </source>
</evidence>
<gene>
    <name evidence="16" type="ORF">PDIGIT_LOCUS8286</name>
</gene>
<protein>
    <recommendedName>
        <fullName evidence="12">Transcription factor</fullName>
    </recommendedName>
</protein>
<evidence type="ECO:0000256" key="13">
    <source>
        <dbReference type="PROSITE-ProRule" id="PRU00169"/>
    </source>
</evidence>
<evidence type="ECO:0000256" key="9">
    <source>
        <dbReference type="ARBA" id="ARBA00023242"/>
    </source>
</evidence>
<evidence type="ECO:0000313" key="16">
    <source>
        <dbReference type="EMBL" id="CAI6335207.1"/>
    </source>
</evidence>
<keyword evidence="9 12" id="KW-0539">Nucleus</keyword>
<dbReference type="InterPro" id="IPR036390">
    <property type="entry name" value="WH_DNA-bd_sf"/>
</dbReference>
<comment type="similarity">
    <text evidence="11">Belongs to the SKN7 family.</text>
</comment>
<dbReference type="InterPro" id="IPR011006">
    <property type="entry name" value="CheY-like_superfamily"/>
</dbReference>
<evidence type="ECO:0000256" key="3">
    <source>
        <dbReference type="ARBA" id="ARBA00022553"/>
    </source>
</evidence>
<keyword evidence="8 12" id="KW-0804">Transcription</keyword>
<dbReference type="SUPFAM" id="SSF46785">
    <property type="entry name" value="Winged helix' DNA-binding domain"/>
    <property type="match status" value="1"/>
</dbReference>
<evidence type="ECO:0000256" key="10">
    <source>
        <dbReference type="ARBA" id="ARBA00057149"/>
    </source>
</evidence>
<keyword evidence="7 12" id="KW-0238">DNA-binding</keyword>
<dbReference type="Pfam" id="PF00447">
    <property type="entry name" value="HSF_DNA-bind"/>
    <property type="match status" value="1"/>
</dbReference>
<dbReference type="InterPro" id="IPR014402">
    <property type="entry name" value="Sig_transdc_resp-reg_Skn7"/>
</dbReference>
<feature type="modified residue" description="4-aspartylphosphate" evidence="13">
    <location>
        <position position="414"/>
    </location>
</feature>
<dbReference type="EMBL" id="CAOQHR010000005">
    <property type="protein sequence ID" value="CAI6335207.1"/>
    <property type="molecule type" value="Genomic_DNA"/>
</dbReference>
<dbReference type="SUPFAM" id="SSF52172">
    <property type="entry name" value="CheY-like"/>
    <property type="match status" value="1"/>
</dbReference>
<keyword evidence="3 13" id="KW-0597">Phosphoprotein</keyword>
<dbReference type="GO" id="GO:0005634">
    <property type="term" value="C:nucleus"/>
    <property type="evidence" value="ECO:0007669"/>
    <property type="project" value="UniProtKB-SubCell"/>
</dbReference>
<evidence type="ECO:0000256" key="2">
    <source>
        <dbReference type="ARBA" id="ARBA00011233"/>
    </source>
</evidence>
<dbReference type="AlphaFoldDB" id="A0A9W4UIA3"/>
<organism evidence="16 17">
    <name type="scientific">Periconia digitata</name>
    <dbReference type="NCBI Taxonomy" id="1303443"/>
    <lineage>
        <taxon>Eukaryota</taxon>
        <taxon>Fungi</taxon>
        <taxon>Dikarya</taxon>
        <taxon>Ascomycota</taxon>
        <taxon>Pezizomycotina</taxon>
        <taxon>Dothideomycetes</taxon>
        <taxon>Pleosporomycetidae</taxon>
        <taxon>Pleosporales</taxon>
        <taxon>Massarineae</taxon>
        <taxon>Periconiaceae</taxon>
        <taxon>Periconia</taxon>
    </lineage>
</organism>
<dbReference type="PANTHER" id="PTHR45339">
    <property type="entry name" value="HYBRID SIGNAL TRANSDUCTION HISTIDINE KINASE J"/>
    <property type="match status" value="1"/>
</dbReference>
<dbReference type="Proteomes" id="UP001152607">
    <property type="component" value="Unassembled WGS sequence"/>
</dbReference>
<evidence type="ECO:0000256" key="7">
    <source>
        <dbReference type="ARBA" id="ARBA00023125"/>
    </source>
</evidence>
<dbReference type="InterPro" id="IPR000232">
    <property type="entry name" value="HSF_DNA-bd"/>
</dbReference>
<evidence type="ECO:0000259" key="15">
    <source>
        <dbReference type="PROSITE" id="PS50110"/>
    </source>
</evidence>
<keyword evidence="6" id="KW-0175">Coiled coil</keyword>
<comment type="subcellular location">
    <subcellularLocation>
        <location evidence="1 12">Nucleus</location>
    </subcellularLocation>
</comment>
<dbReference type="FunFam" id="3.40.50.2300:FF:000212">
    <property type="entry name" value="Stress response regulator/HFS transcription factor"/>
    <property type="match status" value="1"/>
</dbReference>
<dbReference type="Pfam" id="PF00072">
    <property type="entry name" value="Response_reg"/>
    <property type="match status" value="1"/>
</dbReference>
<dbReference type="Gene3D" id="3.40.50.2300">
    <property type="match status" value="1"/>
</dbReference>
<comment type="caution">
    <text evidence="16">The sequence shown here is derived from an EMBL/GenBank/DDBJ whole genome shotgun (WGS) entry which is preliminary data.</text>
</comment>
<dbReference type="PROSITE" id="PS50110">
    <property type="entry name" value="RESPONSE_REGULATORY"/>
    <property type="match status" value="1"/>
</dbReference>
<accession>A0A9W4UIA3</accession>
<evidence type="ECO:0000256" key="4">
    <source>
        <dbReference type="ARBA" id="ARBA00023012"/>
    </source>
</evidence>
<evidence type="ECO:0000256" key="14">
    <source>
        <dbReference type="SAM" id="MobiDB-lite"/>
    </source>
</evidence>
<evidence type="ECO:0000256" key="6">
    <source>
        <dbReference type="ARBA" id="ARBA00023054"/>
    </source>
</evidence>
<feature type="domain" description="Response regulatory" evidence="15">
    <location>
        <begin position="364"/>
        <end position="478"/>
    </location>
</feature>
<comment type="subunit">
    <text evidence="2">Homotrimer.</text>
</comment>
<dbReference type="GO" id="GO:0000156">
    <property type="term" value="F:phosphorelay response regulator activity"/>
    <property type="evidence" value="ECO:0007669"/>
    <property type="project" value="InterPro"/>
</dbReference>
<dbReference type="PROSITE" id="PS00434">
    <property type="entry name" value="HSF_DOMAIN"/>
    <property type="match status" value="1"/>
</dbReference>
<dbReference type="SMART" id="SM00415">
    <property type="entry name" value="HSF"/>
    <property type="match status" value="1"/>
</dbReference>
<evidence type="ECO:0000256" key="1">
    <source>
        <dbReference type="ARBA" id="ARBA00004123"/>
    </source>
</evidence>
<evidence type="ECO:0000256" key="5">
    <source>
        <dbReference type="ARBA" id="ARBA00023015"/>
    </source>
</evidence>
<reference evidence="16" key="1">
    <citation type="submission" date="2023-01" db="EMBL/GenBank/DDBJ databases">
        <authorList>
            <person name="Van Ghelder C."/>
            <person name="Rancurel C."/>
        </authorList>
    </citation>
    <scope>NUCLEOTIDE SEQUENCE</scope>
    <source>
        <strain evidence="16">CNCM I-4278</strain>
    </source>
</reference>
<dbReference type="InterPro" id="IPR036388">
    <property type="entry name" value="WH-like_DNA-bd_sf"/>
</dbReference>
<feature type="region of interest" description="Disordered" evidence="14">
    <location>
        <begin position="577"/>
        <end position="600"/>
    </location>
</feature>
<evidence type="ECO:0000313" key="17">
    <source>
        <dbReference type="Proteomes" id="UP001152607"/>
    </source>
</evidence>
<dbReference type="PIRSF" id="PIRSF002595">
    <property type="entry name" value="RR_SKN7"/>
    <property type="match status" value="1"/>
</dbReference>
<sequence length="623" mass="69651">MDSGQQGSNSSSDFVRKLYKMLETPSDESVVRWGNDGDSFVVLENEKFTKHILPKHFKHSNFASFVRQLNKYDFHKVRHNNEENGQSPYGPGAWEFKHPDFKMNNKDALDNIRRKAPAPRKTNTTAEEMIIPAQQMDMMSNQLVATQAQLHALESRYNELSIHHSMLLQEVIGLQKTVVNHEHVMQNVMTFLHNIDAQRRRDSRMGNPFSQNGVQAQNGAVEIQSQAQEDDIPASPLQHAAKLLSETNADVMLNPRNLEHMNEMSIRMNGTLTTPPPDFIRSARPASRGPPSAGSSVNSMRIGDLDNLVYPVGQTNGIDPTFSEHINNIPYSMPPKPAEPADTRFQEPRKKSAQVDPGWVRQPQILLVEDDPTCRRIGSKFLHAFHCTIDSALDGLEAVNRMQTGKKYDLILMDIIMPNLDGVSTTHLIRQFDSTPIIAMTSNIRSDDISMYFQHGMNDVLPKPFTKEGLLQMLEKHLAHLKKTSTHLQPDGLVAPQPLATARQILKEEDSPAKSPATTWGNSPNQITGVSPVANNVTDEYMHAVHANAANYAPPGQMPGNMYNASPQMAMQSAQARQHAGHRRQISDISGGDDMNNPAKRQQAMYGNGVMPPQPMNPMQRPR</sequence>
<proteinExistence type="inferred from homology"/>
<dbReference type="Gene3D" id="1.10.10.10">
    <property type="entry name" value="Winged helix-like DNA-binding domain superfamily/Winged helix DNA-binding domain"/>
    <property type="match status" value="1"/>
</dbReference>
<keyword evidence="4" id="KW-0902">Two-component regulatory system</keyword>
<name>A0A9W4UIA3_9PLEO</name>
<dbReference type="GO" id="GO:0043565">
    <property type="term" value="F:sequence-specific DNA binding"/>
    <property type="evidence" value="ECO:0007669"/>
    <property type="project" value="InterPro"/>
</dbReference>
<dbReference type="GO" id="GO:0006357">
    <property type="term" value="P:regulation of transcription by RNA polymerase II"/>
    <property type="evidence" value="ECO:0007669"/>
    <property type="project" value="UniProtKB-UniRule"/>
</dbReference>
<dbReference type="FunFam" id="1.10.10.10:FF:000380">
    <property type="entry name" value="Transcription factor SKN7"/>
    <property type="match status" value="1"/>
</dbReference>
<evidence type="ECO:0000256" key="11">
    <source>
        <dbReference type="ARBA" id="ARBA00061465"/>
    </source>
</evidence>
<keyword evidence="17" id="KW-1185">Reference proteome</keyword>
<dbReference type="InterPro" id="IPR001789">
    <property type="entry name" value="Sig_transdc_resp-reg_receiver"/>
</dbReference>